<evidence type="ECO:0000313" key="2">
    <source>
        <dbReference type="EMBL" id="KPI93643.1"/>
    </source>
</evidence>
<protein>
    <submittedName>
        <fullName evidence="2">Uncharacterized protein</fullName>
    </submittedName>
</protein>
<proteinExistence type="predicted"/>
<accession>A0A194PKW9</accession>
<evidence type="ECO:0000256" key="1">
    <source>
        <dbReference type="SAM" id="MobiDB-lite"/>
    </source>
</evidence>
<dbReference type="AlphaFoldDB" id="A0A194PKW9"/>
<name>A0A194PKW9_PAPXU</name>
<feature type="compositionally biased region" description="Basic and acidic residues" evidence="1">
    <location>
        <begin position="85"/>
        <end position="95"/>
    </location>
</feature>
<gene>
    <name evidence="2" type="ORF">RR46_12808</name>
</gene>
<feature type="region of interest" description="Disordered" evidence="1">
    <location>
        <begin position="66"/>
        <end position="95"/>
    </location>
</feature>
<reference evidence="2 3" key="1">
    <citation type="journal article" date="2015" name="Nat. Commun.">
        <title>Outbred genome sequencing and CRISPR/Cas9 gene editing in butterflies.</title>
        <authorList>
            <person name="Li X."/>
            <person name="Fan D."/>
            <person name="Zhang W."/>
            <person name="Liu G."/>
            <person name="Zhang L."/>
            <person name="Zhao L."/>
            <person name="Fang X."/>
            <person name="Chen L."/>
            <person name="Dong Y."/>
            <person name="Chen Y."/>
            <person name="Ding Y."/>
            <person name="Zhao R."/>
            <person name="Feng M."/>
            <person name="Zhu Y."/>
            <person name="Feng Y."/>
            <person name="Jiang X."/>
            <person name="Zhu D."/>
            <person name="Xiang H."/>
            <person name="Feng X."/>
            <person name="Li S."/>
            <person name="Wang J."/>
            <person name="Zhang G."/>
            <person name="Kronforst M.R."/>
            <person name="Wang W."/>
        </authorList>
    </citation>
    <scope>NUCLEOTIDE SEQUENCE [LARGE SCALE GENOMIC DNA]</scope>
    <source>
        <strain evidence="2">Ya'a_city_454_Px</strain>
        <tissue evidence="2">Whole body</tissue>
    </source>
</reference>
<organism evidence="2 3">
    <name type="scientific">Papilio xuthus</name>
    <name type="common">Asian swallowtail butterfly</name>
    <dbReference type="NCBI Taxonomy" id="66420"/>
    <lineage>
        <taxon>Eukaryota</taxon>
        <taxon>Metazoa</taxon>
        <taxon>Ecdysozoa</taxon>
        <taxon>Arthropoda</taxon>
        <taxon>Hexapoda</taxon>
        <taxon>Insecta</taxon>
        <taxon>Pterygota</taxon>
        <taxon>Neoptera</taxon>
        <taxon>Endopterygota</taxon>
        <taxon>Lepidoptera</taxon>
        <taxon>Glossata</taxon>
        <taxon>Ditrysia</taxon>
        <taxon>Papilionoidea</taxon>
        <taxon>Papilionidae</taxon>
        <taxon>Papilioninae</taxon>
        <taxon>Papilio</taxon>
    </lineage>
</organism>
<sequence>MKRPLGGQIVDVQECHPLPSAYFPRTPTHPRELNLQETRRELIALIEACELKDSAIYIETECFSDTEHKGNDQQSNIPPGADLLPKPKWENPKPLPAEEYKYDVQSWLQMGSLNQLNPSTAYKKSENIKTPSNIKSINMDSPGKEFCLKFADNSYNLDFIMKTNISKTNMNRDSKLTVDAFFKSFKETKPALKPTKLSFDQLTQSPNTSREYAYF</sequence>
<dbReference type="Proteomes" id="UP000053268">
    <property type="component" value="Unassembled WGS sequence"/>
</dbReference>
<dbReference type="EMBL" id="KQ459601">
    <property type="protein sequence ID" value="KPI93643.1"/>
    <property type="molecule type" value="Genomic_DNA"/>
</dbReference>
<keyword evidence="3" id="KW-1185">Reference proteome</keyword>
<evidence type="ECO:0000313" key="3">
    <source>
        <dbReference type="Proteomes" id="UP000053268"/>
    </source>
</evidence>